<feature type="transmembrane region" description="Helical" evidence="10">
    <location>
        <begin position="34"/>
        <end position="57"/>
    </location>
</feature>
<dbReference type="GO" id="GO:0043001">
    <property type="term" value="P:Golgi to plasma membrane protein transport"/>
    <property type="evidence" value="ECO:0007669"/>
    <property type="project" value="TreeGrafter"/>
</dbReference>
<evidence type="ECO:0000256" key="7">
    <source>
        <dbReference type="ARBA" id="ARBA00022989"/>
    </source>
</evidence>
<reference evidence="11 12" key="1">
    <citation type="submission" date="2024-02" db="EMBL/GenBank/DDBJ databases">
        <title>Chromosome-scale genome assembly of the rough periwinkle Littorina saxatilis.</title>
        <authorList>
            <person name="De Jode A."/>
            <person name="Faria R."/>
            <person name="Formenti G."/>
            <person name="Sims Y."/>
            <person name="Smith T.P."/>
            <person name="Tracey A."/>
            <person name="Wood J.M.D."/>
            <person name="Zagrodzka Z.B."/>
            <person name="Johannesson K."/>
            <person name="Butlin R.K."/>
            <person name="Leder E.H."/>
        </authorList>
    </citation>
    <scope>NUCLEOTIDE SEQUENCE [LARGE SCALE GENOMIC DNA]</scope>
    <source>
        <strain evidence="11">Snail1</strain>
        <tissue evidence="11">Muscle</tissue>
    </source>
</reference>
<keyword evidence="4" id="KW-0813">Transport</keyword>
<dbReference type="PIRSF" id="PIRSF031402">
    <property type="entry name" value="SYS1_homologue"/>
    <property type="match status" value="1"/>
</dbReference>
<dbReference type="AlphaFoldDB" id="A0AAN9BY68"/>
<dbReference type="InterPro" id="IPR016973">
    <property type="entry name" value="Integral_membrane_SYS1"/>
</dbReference>
<keyword evidence="5 10" id="KW-0812">Transmembrane</keyword>
<keyword evidence="8" id="KW-0333">Golgi apparatus</keyword>
<dbReference type="GO" id="GO:0006895">
    <property type="term" value="P:Golgi to endosome transport"/>
    <property type="evidence" value="ECO:0007669"/>
    <property type="project" value="TreeGrafter"/>
</dbReference>
<dbReference type="EMBL" id="JBAMIC010000001">
    <property type="protein sequence ID" value="KAK7114881.1"/>
    <property type="molecule type" value="Genomic_DNA"/>
</dbReference>
<proteinExistence type="inferred from homology"/>
<dbReference type="GO" id="GO:0034067">
    <property type="term" value="P:protein localization to Golgi apparatus"/>
    <property type="evidence" value="ECO:0007669"/>
    <property type="project" value="TreeGrafter"/>
</dbReference>
<dbReference type="Pfam" id="PF09801">
    <property type="entry name" value="SYS1"/>
    <property type="match status" value="1"/>
</dbReference>
<sequence>MLKLFGREWIRKGIRTAASTAMGGQFRSNLWDPVLIVAQIIVLQSSFYLCLGLWIFFLDVIGRFDVSLDQMFTQSDLGLYEDSGRTNIIAYALNSLTCAFILWFVVGRTRQCLDFAATVHIGHFIGCIIFTGHVPQTFWWWMTNIICVALMTVLGEYLCMRSEMKAIPLMGQRVDL</sequence>
<comment type="caution">
    <text evidence="11">The sequence shown here is derived from an EMBL/GenBank/DDBJ whole genome shotgun (WGS) entry which is preliminary data.</text>
</comment>
<evidence type="ECO:0000256" key="5">
    <source>
        <dbReference type="ARBA" id="ARBA00022692"/>
    </source>
</evidence>
<evidence type="ECO:0000256" key="2">
    <source>
        <dbReference type="ARBA" id="ARBA00008160"/>
    </source>
</evidence>
<dbReference type="PANTHER" id="PTHR12952:SF0">
    <property type="entry name" value="PROTEIN SYS1 HOMOLOG"/>
    <property type="match status" value="1"/>
</dbReference>
<evidence type="ECO:0000313" key="12">
    <source>
        <dbReference type="Proteomes" id="UP001374579"/>
    </source>
</evidence>
<evidence type="ECO:0000256" key="9">
    <source>
        <dbReference type="ARBA" id="ARBA00023136"/>
    </source>
</evidence>
<dbReference type="InterPro" id="IPR019185">
    <property type="entry name" value="Integral_membrane_SYS1-rel"/>
</dbReference>
<name>A0AAN9BY68_9CAEN</name>
<organism evidence="11 12">
    <name type="scientific">Littorina saxatilis</name>
    <dbReference type="NCBI Taxonomy" id="31220"/>
    <lineage>
        <taxon>Eukaryota</taxon>
        <taxon>Metazoa</taxon>
        <taxon>Spiralia</taxon>
        <taxon>Lophotrochozoa</taxon>
        <taxon>Mollusca</taxon>
        <taxon>Gastropoda</taxon>
        <taxon>Caenogastropoda</taxon>
        <taxon>Littorinimorpha</taxon>
        <taxon>Littorinoidea</taxon>
        <taxon>Littorinidae</taxon>
        <taxon>Littorina</taxon>
    </lineage>
</organism>
<dbReference type="GO" id="GO:0005802">
    <property type="term" value="C:trans-Golgi network"/>
    <property type="evidence" value="ECO:0007669"/>
    <property type="project" value="TreeGrafter"/>
</dbReference>
<gene>
    <name evidence="11" type="ORF">V1264_000862</name>
</gene>
<dbReference type="Proteomes" id="UP001374579">
    <property type="component" value="Unassembled WGS sequence"/>
</dbReference>
<keyword evidence="12" id="KW-1185">Reference proteome</keyword>
<feature type="transmembrane region" description="Helical" evidence="10">
    <location>
        <begin position="113"/>
        <end position="132"/>
    </location>
</feature>
<feature type="transmembrane region" description="Helical" evidence="10">
    <location>
        <begin position="88"/>
        <end position="106"/>
    </location>
</feature>
<evidence type="ECO:0000256" key="6">
    <source>
        <dbReference type="ARBA" id="ARBA00022927"/>
    </source>
</evidence>
<evidence type="ECO:0000256" key="1">
    <source>
        <dbReference type="ARBA" id="ARBA00004653"/>
    </source>
</evidence>
<dbReference type="GO" id="GO:0000139">
    <property type="term" value="C:Golgi membrane"/>
    <property type="evidence" value="ECO:0007669"/>
    <property type="project" value="UniProtKB-SubCell"/>
</dbReference>
<accession>A0AAN9BY68</accession>
<keyword evidence="6" id="KW-0653">Protein transport</keyword>
<dbReference type="GO" id="GO:0005829">
    <property type="term" value="C:cytosol"/>
    <property type="evidence" value="ECO:0007669"/>
    <property type="project" value="GOC"/>
</dbReference>
<comment type="subcellular location">
    <subcellularLocation>
        <location evidence="1">Golgi apparatus membrane</location>
        <topology evidence="1">Multi-pass membrane protein</topology>
    </subcellularLocation>
</comment>
<feature type="transmembrane region" description="Helical" evidence="10">
    <location>
        <begin position="138"/>
        <end position="160"/>
    </location>
</feature>
<evidence type="ECO:0000313" key="11">
    <source>
        <dbReference type="EMBL" id="KAK7114881.1"/>
    </source>
</evidence>
<keyword evidence="9 10" id="KW-0472">Membrane</keyword>
<protein>
    <recommendedName>
        <fullName evidence="3">Protein SYS1 homolog</fullName>
    </recommendedName>
</protein>
<keyword evidence="7 10" id="KW-1133">Transmembrane helix</keyword>
<evidence type="ECO:0000256" key="3">
    <source>
        <dbReference type="ARBA" id="ARBA00014516"/>
    </source>
</evidence>
<dbReference type="PANTHER" id="PTHR12952">
    <property type="entry name" value="SYS1"/>
    <property type="match status" value="1"/>
</dbReference>
<comment type="similarity">
    <text evidence="2">Belongs to the SYS1 family.</text>
</comment>
<evidence type="ECO:0000256" key="8">
    <source>
        <dbReference type="ARBA" id="ARBA00023034"/>
    </source>
</evidence>
<evidence type="ECO:0000256" key="10">
    <source>
        <dbReference type="SAM" id="Phobius"/>
    </source>
</evidence>
<evidence type="ECO:0000256" key="4">
    <source>
        <dbReference type="ARBA" id="ARBA00022448"/>
    </source>
</evidence>